<protein>
    <submittedName>
        <fullName evidence="1">Uncharacterized protein</fullName>
    </submittedName>
</protein>
<comment type="caution">
    <text evidence="1">The sequence shown here is derived from an EMBL/GenBank/DDBJ whole genome shotgun (WGS) entry which is preliminary data.</text>
</comment>
<evidence type="ECO:0000313" key="1">
    <source>
        <dbReference type="EMBL" id="TGX82358.1"/>
    </source>
</evidence>
<dbReference type="Proteomes" id="UP000308886">
    <property type="component" value="Unassembled WGS sequence"/>
</dbReference>
<gene>
    <name evidence="1" type="ORF">E5358_07375</name>
</gene>
<accession>A0AC61QQN2</accession>
<keyword evidence="2" id="KW-1185">Reference proteome</keyword>
<sequence>MAKTFNKGGEESLQFLYVSLKLVFKQNDNLYDIKHKLNLRFIRRIPVRVTDTDVASVTDYKIWTLWWQGENEMPEIIKMTYNSIIKYSNRDVVLITKDNYSDYVTLPVFLEERVKRKEIGLAHLSDYIRIALLCKYGGLWLDSTVLCTRQVPSWIYEQEFFTVKSGVYDHRYLPMGRWNMQVIGSNNVNCPVFVYMKQFLEEYWKKYDRDIDYLFFDYGMHVMCETNRVCKELVDKVPVTNEDMHWLRDKADEPYENVASEWKLKKANTWFFKLTYKHEFACSVAGKRTLYNEIITDGKSN</sequence>
<evidence type="ECO:0000313" key="2">
    <source>
        <dbReference type="Proteomes" id="UP000308886"/>
    </source>
</evidence>
<organism evidence="1 2">
    <name type="scientific">Palleniella muris</name>
    <dbReference type="NCBI Taxonomy" id="3038145"/>
    <lineage>
        <taxon>Bacteria</taxon>
        <taxon>Pseudomonadati</taxon>
        <taxon>Bacteroidota</taxon>
        <taxon>Bacteroidia</taxon>
        <taxon>Bacteroidales</taxon>
        <taxon>Prevotellaceae</taxon>
        <taxon>Palleniella</taxon>
    </lineage>
</organism>
<reference evidence="1" key="1">
    <citation type="submission" date="2019-04" db="EMBL/GenBank/DDBJ databases">
        <title>Microbes associate with the intestines of laboratory mice.</title>
        <authorList>
            <person name="Navarre W."/>
            <person name="Wong E."/>
            <person name="Huang K."/>
            <person name="Tropini C."/>
            <person name="Ng K."/>
            <person name="Yu B."/>
        </authorList>
    </citation>
    <scope>NUCLEOTIDE SEQUENCE</scope>
    <source>
        <strain evidence="1">NM73_A23</strain>
    </source>
</reference>
<dbReference type="EMBL" id="SRZC01000010">
    <property type="protein sequence ID" value="TGX82358.1"/>
    <property type="molecule type" value="Genomic_DNA"/>
</dbReference>
<name>A0AC61QQN2_9BACT</name>
<proteinExistence type="predicted"/>